<comment type="caution">
    <text evidence="3">The sequence shown here is derived from an EMBL/GenBank/DDBJ whole genome shotgun (WGS) entry which is preliminary data.</text>
</comment>
<dbReference type="EMBL" id="JAPVER010000020">
    <property type="protein sequence ID" value="MCZ3366419.1"/>
    <property type="molecule type" value="Genomic_DNA"/>
</dbReference>
<dbReference type="EMBL" id="JAPVES010000029">
    <property type="protein sequence ID" value="MCZ3371927.1"/>
    <property type="molecule type" value="Genomic_DNA"/>
</dbReference>
<keyword evidence="5" id="KW-1185">Reference proteome</keyword>
<dbReference type="PANTHER" id="PTHR44520:SF2">
    <property type="entry name" value="RESPONSE REGULATOR RCP1"/>
    <property type="match status" value="1"/>
</dbReference>
<accession>A0A9E5DL93</accession>
<dbReference type="RefSeq" id="WP_211251463.1">
    <property type="nucleotide sequence ID" value="NZ_JAPVER010000020.1"/>
</dbReference>
<dbReference type="CDD" id="cd17557">
    <property type="entry name" value="REC_Rcp-like"/>
    <property type="match status" value="1"/>
</dbReference>
<evidence type="ECO:0000256" key="1">
    <source>
        <dbReference type="PROSITE-ProRule" id="PRU00169"/>
    </source>
</evidence>
<feature type="domain" description="Response regulatory" evidence="2">
    <location>
        <begin position="14"/>
        <end position="139"/>
    </location>
</feature>
<dbReference type="InterPro" id="IPR011006">
    <property type="entry name" value="CheY-like_superfamily"/>
</dbReference>
<organism evidence="3 5">
    <name type="scientific">Methanobacterium veterum</name>
    <dbReference type="NCBI Taxonomy" id="408577"/>
    <lineage>
        <taxon>Archaea</taxon>
        <taxon>Methanobacteriati</taxon>
        <taxon>Methanobacteriota</taxon>
        <taxon>Methanomada group</taxon>
        <taxon>Methanobacteria</taxon>
        <taxon>Methanobacteriales</taxon>
        <taxon>Methanobacteriaceae</taxon>
        <taxon>Methanobacterium</taxon>
    </lineage>
</organism>
<feature type="modified residue" description="4-aspartylphosphate" evidence="1">
    <location>
        <position position="72"/>
    </location>
</feature>
<dbReference type="PROSITE" id="PS50110">
    <property type="entry name" value="RESPONSE_REGULATORY"/>
    <property type="match status" value="1"/>
</dbReference>
<dbReference type="SMART" id="SM00448">
    <property type="entry name" value="REC"/>
    <property type="match status" value="1"/>
</dbReference>
<dbReference type="GO" id="GO:0000160">
    <property type="term" value="P:phosphorelay signal transduction system"/>
    <property type="evidence" value="ECO:0007669"/>
    <property type="project" value="InterPro"/>
</dbReference>
<proteinExistence type="predicted"/>
<dbReference type="InterPro" id="IPR001789">
    <property type="entry name" value="Sig_transdc_resp-reg_receiver"/>
</dbReference>
<protein>
    <submittedName>
        <fullName evidence="3">Response regulator</fullName>
    </submittedName>
</protein>
<keyword evidence="1" id="KW-0597">Phosphoprotein</keyword>
<dbReference type="Pfam" id="PF00072">
    <property type="entry name" value="Response_reg"/>
    <property type="match status" value="1"/>
</dbReference>
<evidence type="ECO:0000313" key="5">
    <source>
        <dbReference type="Proteomes" id="UP001068021"/>
    </source>
</evidence>
<dbReference type="PANTHER" id="PTHR44520">
    <property type="entry name" value="RESPONSE REGULATOR RCP1-RELATED"/>
    <property type="match status" value="1"/>
</dbReference>
<name>A0A9E5DL93_9EURY</name>
<dbReference type="InterPro" id="IPR052893">
    <property type="entry name" value="TCS_response_regulator"/>
</dbReference>
<evidence type="ECO:0000313" key="3">
    <source>
        <dbReference type="EMBL" id="MCZ3366419.1"/>
    </source>
</evidence>
<dbReference type="SUPFAM" id="SSF52172">
    <property type="entry name" value="CheY-like"/>
    <property type="match status" value="1"/>
</dbReference>
<sequence>MTDNLDSKSISSLSVLLVEDNIADARLIEEFLKEISINAVLHIVRDGKEAMEFLYLNCKYNGECKSTFVILDLNLPKMSGREVLKEIKSDDELKRIPVVILTTSTAEEDINECYNNHANCYITKPLDFDEFANTMNSIKSFWFNMAELPKI</sequence>
<dbReference type="Proteomes" id="UP001074446">
    <property type="component" value="Unassembled WGS sequence"/>
</dbReference>
<dbReference type="AlphaFoldDB" id="A0A9E5DL93"/>
<dbReference type="Gene3D" id="3.40.50.2300">
    <property type="match status" value="1"/>
</dbReference>
<dbReference type="Proteomes" id="UP001068021">
    <property type="component" value="Unassembled WGS sequence"/>
</dbReference>
<gene>
    <name evidence="4" type="ORF">O3H35_04720</name>
    <name evidence="3" type="ORF">O3H54_11055</name>
</gene>
<evidence type="ECO:0000259" key="2">
    <source>
        <dbReference type="PROSITE" id="PS50110"/>
    </source>
</evidence>
<evidence type="ECO:0000313" key="4">
    <source>
        <dbReference type="EMBL" id="MCZ3371927.1"/>
    </source>
</evidence>
<reference evidence="3" key="1">
    <citation type="submission" date="2022-12" db="EMBL/GenBank/DDBJ databases">
        <title>Reclassification of two methanogenic archaea species isolated from the Kolyma lowland permafrost.</title>
        <authorList>
            <person name="Trubitsyn V.E."/>
            <person name="Rivkina E.M."/>
            <person name="Shcherbakova V.A."/>
        </authorList>
    </citation>
    <scope>NUCLEOTIDE SEQUENCE</scope>
    <source>
        <strain evidence="3">M2</strain>
        <strain evidence="4">MK4</strain>
    </source>
</reference>